<dbReference type="InterPro" id="IPR022312">
    <property type="entry name" value="DNA_pol_X"/>
</dbReference>
<dbReference type="InterPro" id="IPR027421">
    <property type="entry name" value="DNA_pol_lamdba_lyase_dom_sf"/>
</dbReference>
<dbReference type="InterPro" id="IPR028207">
    <property type="entry name" value="DNA_pol_B_palm_palm"/>
</dbReference>
<dbReference type="PANTHER" id="PTHR11276:SF40">
    <property type="entry name" value="BRCT DOMAIN-CONTAINING PROTEIN"/>
    <property type="match status" value="1"/>
</dbReference>
<dbReference type="InterPro" id="IPR043519">
    <property type="entry name" value="NT_sf"/>
</dbReference>
<evidence type="ECO:0000313" key="5">
    <source>
        <dbReference type="EMBL" id="KAK4302410.1"/>
    </source>
</evidence>
<gene>
    <name evidence="5" type="ORF">Pmani_025490</name>
</gene>
<dbReference type="SUPFAM" id="SSF81301">
    <property type="entry name" value="Nucleotidyltransferase"/>
    <property type="match status" value="1"/>
</dbReference>
<dbReference type="Proteomes" id="UP001292094">
    <property type="component" value="Unassembled WGS sequence"/>
</dbReference>
<feature type="domain" description="DNA-directed DNA polymerase X" evidence="4">
    <location>
        <begin position="1"/>
        <end position="336"/>
    </location>
</feature>
<organism evidence="5 6">
    <name type="scientific">Petrolisthes manimaculis</name>
    <dbReference type="NCBI Taxonomy" id="1843537"/>
    <lineage>
        <taxon>Eukaryota</taxon>
        <taxon>Metazoa</taxon>
        <taxon>Ecdysozoa</taxon>
        <taxon>Arthropoda</taxon>
        <taxon>Crustacea</taxon>
        <taxon>Multicrustacea</taxon>
        <taxon>Malacostraca</taxon>
        <taxon>Eumalacostraca</taxon>
        <taxon>Eucarida</taxon>
        <taxon>Decapoda</taxon>
        <taxon>Pleocyemata</taxon>
        <taxon>Anomura</taxon>
        <taxon>Galatheoidea</taxon>
        <taxon>Porcellanidae</taxon>
        <taxon>Petrolisthes</taxon>
    </lineage>
</organism>
<dbReference type="Pfam" id="PF14792">
    <property type="entry name" value="DNA_pol_B_palm"/>
    <property type="match status" value="1"/>
</dbReference>
<dbReference type="GO" id="GO:0005634">
    <property type="term" value="C:nucleus"/>
    <property type="evidence" value="ECO:0007669"/>
    <property type="project" value="TreeGrafter"/>
</dbReference>
<dbReference type="InterPro" id="IPR002054">
    <property type="entry name" value="DNA-dir_DNA_pol_X"/>
</dbReference>
<dbReference type="SMART" id="SM00483">
    <property type="entry name" value="POLXc"/>
    <property type="match status" value="1"/>
</dbReference>
<evidence type="ECO:0000256" key="1">
    <source>
        <dbReference type="ARBA" id="ARBA00022679"/>
    </source>
</evidence>
<keyword evidence="2" id="KW-0548">Nucleotidyltransferase</keyword>
<proteinExistence type="predicted"/>
<keyword evidence="1" id="KW-0808">Transferase</keyword>
<comment type="caution">
    <text evidence="5">The sequence shown here is derived from an EMBL/GenBank/DDBJ whole genome shotgun (WGS) entry which is preliminary data.</text>
</comment>
<dbReference type="GO" id="GO:0003677">
    <property type="term" value="F:DNA binding"/>
    <property type="evidence" value="ECO:0007669"/>
    <property type="project" value="InterPro"/>
</dbReference>
<dbReference type="SUPFAM" id="SSF47802">
    <property type="entry name" value="DNA polymerase beta, N-terminal domain-like"/>
    <property type="match status" value="1"/>
</dbReference>
<dbReference type="SUPFAM" id="SSF81585">
    <property type="entry name" value="PsbU/PolX domain-like"/>
    <property type="match status" value="1"/>
</dbReference>
<dbReference type="Gene3D" id="3.30.460.10">
    <property type="entry name" value="Beta Polymerase, domain 2"/>
    <property type="match status" value="1"/>
</dbReference>
<dbReference type="PRINTS" id="PR00869">
    <property type="entry name" value="DNAPOLX"/>
</dbReference>
<dbReference type="InterPro" id="IPR037160">
    <property type="entry name" value="DNA_Pol_thumb_sf"/>
</dbReference>
<dbReference type="GO" id="GO:0003887">
    <property type="term" value="F:DNA-directed DNA polymerase activity"/>
    <property type="evidence" value="ECO:0007669"/>
    <property type="project" value="InterPro"/>
</dbReference>
<name>A0AAE1P7U1_9EUCA</name>
<dbReference type="Gene3D" id="1.10.150.110">
    <property type="entry name" value="DNA polymerase beta, N-terminal domain-like"/>
    <property type="match status" value="1"/>
</dbReference>
<dbReference type="Pfam" id="PF14791">
    <property type="entry name" value="DNA_pol_B_thumb"/>
    <property type="match status" value="1"/>
</dbReference>
<dbReference type="Gene3D" id="3.30.210.10">
    <property type="entry name" value="DNA polymerase, thumb domain"/>
    <property type="match status" value="1"/>
</dbReference>
<protein>
    <recommendedName>
        <fullName evidence="4">DNA-directed DNA polymerase X domain-containing protein</fullName>
    </recommendedName>
</protein>
<evidence type="ECO:0000259" key="4">
    <source>
        <dbReference type="SMART" id="SM00483"/>
    </source>
</evidence>
<reference evidence="5" key="1">
    <citation type="submission" date="2023-11" db="EMBL/GenBank/DDBJ databases">
        <title>Genome assemblies of two species of porcelain crab, Petrolisthes cinctipes and Petrolisthes manimaculis (Anomura: Porcellanidae).</title>
        <authorList>
            <person name="Angst P."/>
        </authorList>
    </citation>
    <scope>NUCLEOTIDE SEQUENCE</scope>
    <source>
        <strain evidence="5">PB745_02</strain>
        <tissue evidence="5">Gill</tissue>
    </source>
</reference>
<dbReference type="AlphaFoldDB" id="A0AAE1P7U1"/>
<evidence type="ECO:0000256" key="3">
    <source>
        <dbReference type="PIRSR" id="PIRSR622312-50"/>
    </source>
</evidence>
<dbReference type="PANTHER" id="PTHR11276">
    <property type="entry name" value="DNA POLYMERASE TYPE-X FAMILY MEMBER"/>
    <property type="match status" value="1"/>
</dbReference>
<dbReference type="EMBL" id="JAWZYT010002738">
    <property type="protein sequence ID" value="KAK4302410.1"/>
    <property type="molecule type" value="Genomic_DNA"/>
</dbReference>
<evidence type="ECO:0000313" key="6">
    <source>
        <dbReference type="Proteomes" id="UP001292094"/>
    </source>
</evidence>
<dbReference type="Pfam" id="PF10391">
    <property type="entry name" value="DNA_pol_lambd_f"/>
    <property type="match status" value="1"/>
</dbReference>
<dbReference type="GO" id="GO:0006303">
    <property type="term" value="P:double-strand break repair via nonhomologous end joining"/>
    <property type="evidence" value="ECO:0007669"/>
    <property type="project" value="TreeGrafter"/>
</dbReference>
<feature type="active site" description="Nucleophile; Schiff-base intermediate with DNA; for 5'-dRP lyase activity" evidence="3">
    <location>
        <position position="43"/>
    </location>
</feature>
<dbReference type="InterPro" id="IPR018944">
    <property type="entry name" value="DNA_pol_lambd_fingers_domain"/>
</dbReference>
<dbReference type="Gene3D" id="1.10.150.20">
    <property type="entry name" value="5' to 3' exonuclease, C-terminal subdomain"/>
    <property type="match status" value="1"/>
</dbReference>
<keyword evidence="6" id="KW-1185">Reference proteome</keyword>
<evidence type="ECO:0000256" key="2">
    <source>
        <dbReference type="ARBA" id="ARBA00022695"/>
    </source>
</evidence>
<sequence>MGDEQRCLAYSTAAATLKSLPFTVTTMSQIVDLKGLGSGHCLKVLQETLDTGYCREVVSKRDSDKYKSIKSLTGVYGIGNSVAEKLYTSCNITSVSDIITSWGRLALNDERIKYGVAYYEDLNTPVTRETAERIQGVVRRELDQVTQGYKLELMGGYRRGKSSGHDVDLLVCCGSNDEDGGSTGGVVGSGGSAGGVGLATVSCFIQLISSFSNYKYFFLQAAYRKQSDRVSSMDNYEKCVCILKCPLQDDWTPDPMEDIQTDVSSLVTSGQNGDRGWRATRVDLVYVPQHQWPYAVLGWSGSKLFLRLLRRYASSTLGLVLTSHGLWNYCKRKLSSTLQGR</sequence>
<dbReference type="InterPro" id="IPR029398">
    <property type="entry name" value="PolB_thumb"/>
</dbReference>
<accession>A0AAE1P7U1</accession>